<dbReference type="PROSITE" id="PS51184">
    <property type="entry name" value="JMJC"/>
    <property type="match status" value="1"/>
</dbReference>
<dbReference type="SUPFAM" id="SSF51197">
    <property type="entry name" value="Clavaminate synthase-like"/>
    <property type="match status" value="1"/>
</dbReference>
<evidence type="ECO:0000259" key="9">
    <source>
        <dbReference type="PROSITE" id="PS51805"/>
    </source>
</evidence>
<dbReference type="STRING" id="5486.A0A367YCF8"/>
<keyword evidence="4" id="KW-0863">Zinc-finger</keyword>
<dbReference type="PANTHER" id="PTHR10694">
    <property type="entry name" value="LYSINE-SPECIFIC DEMETHYLASE"/>
    <property type="match status" value="1"/>
</dbReference>
<dbReference type="GO" id="GO:0008270">
    <property type="term" value="F:zinc ion binding"/>
    <property type="evidence" value="ECO:0007669"/>
    <property type="project" value="UniProtKB-KW"/>
</dbReference>
<dbReference type="SMART" id="SM00558">
    <property type="entry name" value="JmjC"/>
    <property type="match status" value="1"/>
</dbReference>
<dbReference type="PROSITE" id="PS51805">
    <property type="entry name" value="EPHD"/>
    <property type="match status" value="1"/>
</dbReference>
<comment type="caution">
    <text evidence="10">The sequence shown here is derived from an EMBL/GenBank/DDBJ whole genome shotgun (WGS) entry which is preliminary data.</text>
</comment>
<keyword evidence="11" id="KW-1185">Reference proteome</keyword>
<dbReference type="EMBL" id="QLNQ01000025">
    <property type="protein sequence ID" value="RCK62702.1"/>
    <property type="molecule type" value="Genomic_DNA"/>
</dbReference>
<dbReference type="PANTHER" id="PTHR10694:SF7">
    <property type="entry name" value="[HISTONE H3]-TRIMETHYL-L-LYSINE(9) DEMETHYLASE"/>
    <property type="match status" value="1"/>
</dbReference>
<dbReference type="PROSITE" id="PS51183">
    <property type="entry name" value="JMJN"/>
    <property type="match status" value="1"/>
</dbReference>
<evidence type="ECO:0000256" key="6">
    <source>
        <dbReference type="ARBA" id="ARBA00049349"/>
    </source>
</evidence>
<evidence type="ECO:0000259" key="7">
    <source>
        <dbReference type="PROSITE" id="PS51183"/>
    </source>
</evidence>
<dbReference type="InterPro" id="IPR013083">
    <property type="entry name" value="Znf_RING/FYVE/PHD"/>
</dbReference>
<dbReference type="InterPro" id="IPR003347">
    <property type="entry name" value="JmjC_dom"/>
</dbReference>
<protein>
    <recommendedName>
        <fullName evidence="2">[histone H3]-trimethyl-L-lysine(9) demethylase</fullName>
        <ecNumber evidence="2">1.14.11.66</ecNumber>
    </recommendedName>
</protein>
<evidence type="ECO:0000313" key="11">
    <source>
        <dbReference type="Proteomes" id="UP000253472"/>
    </source>
</evidence>
<reference evidence="10 11" key="1">
    <citation type="submission" date="2018-06" db="EMBL/GenBank/DDBJ databases">
        <title>Whole genome sequencing of Candida tropicalis (genome annotated by CSBL at Korea University).</title>
        <authorList>
            <person name="Ahn J."/>
        </authorList>
    </citation>
    <scope>NUCLEOTIDE SEQUENCE [LARGE SCALE GENOMIC DNA]</scope>
    <source>
        <strain evidence="10 11">ATCC 20962</strain>
    </source>
</reference>
<gene>
    <name evidence="10" type="primary">RPH1_1</name>
    <name evidence="10" type="ORF">Cantr_09360</name>
</gene>
<dbReference type="InterPro" id="IPR034732">
    <property type="entry name" value="EPHD"/>
</dbReference>
<dbReference type="AlphaFoldDB" id="A0A367YCF8"/>
<evidence type="ECO:0000313" key="10">
    <source>
        <dbReference type="EMBL" id="RCK62702.1"/>
    </source>
</evidence>
<dbReference type="GO" id="GO:0005634">
    <property type="term" value="C:nucleus"/>
    <property type="evidence" value="ECO:0007669"/>
    <property type="project" value="TreeGrafter"/>
</dbReference>
<dbReference type="SMART" id="SM00545">
    <property type="entry name" value="JmjN"/>
    <property type="match status" value="1"/>
</dbReference>
<evidence type="ECO:0000259" key="8">
    <source>
        <dbReference type="PROSITE" id="PS51184"/>
    </source>
</evidence>
<proteinExistence type="inferred from homology"/>
<dbReference type="Pfam" id="PF02375">
    <property type="entry name" value="JmjN"/>
    <property type="match status" value="1"/>
</dbReference>
<dbReference type="OrthoDB" id="9547406at2759"/>
<dbReference type="Gene3D" id="3.30.40.10">
    <property type="entry name" value="Zinc/RING finger domain, C3HC4 (zinc finger)"/>
    <property type="match status" value="1"/>
</dbReference>
<organism evidence="10 11">
    <name type="scientific">Candida viswanathii</name>
    <dbReference type="NCBI Taxonomy" id="5486"/>
    <lineage>
        <taxon>Eukaryota</taxon>
        <taxon>Fungi</taxon>
        <taxon>Dikarya</taxon>
        <taxon>Ascomycota</taxon>
        <taxon>Saccharomycotina</taxon>
        <taxon>Pichiomycetes</taxon>
        <taxon>Debaryomycetaceae</taxon>
        <taxon>Candida/Lodderomyces clade</taxon>
        <taxon>Candida</taxon>
    </lineage>
</organism>
<comment type="similarity">
    <text evidence="1">Belongs to the JHDM3 histone demethylase family.</text>
</comment>
<evidence type="ECO:0000256" key="2">
    <source>
        <dbReference type="ARBA" id="ARBA00012900"/>
    </source>
</evidence>
<dbReference type="EC" id="1.14.11.66" evidence="2"/>
<dbReference type="Pfam" id="PF13771">
    <property type="entry name" value="zf-HC5HC2H"/>
    <property type="match status" value="1"/>
</dbReference>
<evidence type="ECO:0000256" key="5">
    <source>
        <dbReference type="ARBA" id="ARBA00022833"/>
    </source>
</evidence>
<dbReference type="Pfam" id="PF02373">
    <property type="entry name" value="JmjC"/>
    <property type="match status" value="1"/>
</dbReference>
<dbReference type="GO" id="GO:0140684">
    <property type="term" value="F:histone H3K9me2/H3K9me3 demethylase activity"/>
    <property type="evidence" value="ECO:0007669"/>
    <property type="project" value="UniProtKB-EC"/>
</dbReference>
<keyword evidence="5" id="KW-0862">Zinc</keyword>
<evidence type="ECO:0000256" key="3">
    <source>
        <dbReference type="ARBA" id="ARBA00022723"/>
    </source>
</evidence>
<sequence>MQSSYQHDSNLHIEPHHFENGVPVFLPTYQQFENFYSFNKAINKYGMSSGIVKVIPPKEWSDEVRAKCYTQENLASILIRNPIIQNVNMNQPGVFQFQNVERLRKYSIFRWKELAKKYQPPKSKLKKETKEDGASVEPTREVPDYTIDASEFTDERCEELEKTYWKSLPYSAPMYGADSLGSLFRDKIDVWNVSKLPNILDLMDVRLPGVNEAYLYGGLWKSSFAWHLEDQDLYLINYLHFGAPKKWYLIPQSQHEQFYQVMKSHFEEEWKNCSEFLRHKTFMMSPANLEKLGVQVNQIVHREGEFIITYPYGYHAGFNLGFNLAESVNFALDDWFEFGKNTKKCECISDSVGINIPKLWKTFYGTKYPDSDSEDEAEEEEKVAVTVPKKTTEIRIIDDSDLETAIEMHDESDVESIMSDHSIEVVKVTKNKRNPRKRKLRNVQEEDEFEEEDSECYLCPNNFQNSRFKSSPMFDLLKTDMPPLEVHRLCANMFPQQLSYNKATKSVAGLNNISKQQMKLQCSVCRQRGIGACFQCNFKKCARSYHGSCGLSDGVKYLFETGEVRCKHHNKGAEKGENLVKSIKVGSFVQFVFNKGVFAGKVVNLHDNPGHFVEIEVYPLARDVIEVPLENIINPNACFIDQRNRFNYLGNPST</sequence>
<evidence type="ECO:0000256" key="1">
    <source>
        <dbReference type="ARBA" id="ARBA00009711"/>
    </source>
</evidence>
<keyword evidence="3" id="KW-0479">Metal-binding</keyword>
<dbReference type="GO" id="GO:0051864">
    <property type="term" value="F:histone H3K36 demethylase activity"/>
    <property type="evidence" value="ECO:0007669"/>
    <property type="project" value="TreeGrafter"/>
</dbReference>
<dbReference type="Gene3D" id="2.60.120.650">
    <property type="entry name" value="Cupin"/>
    <property type="match status" value="1"/>
</dbReference>
<name>A0A367YCF8_9ASCO</name>
<evidence type="ECO:0000256" key="4">
    <source>
        <dbReference type="ARBA" id="ARBA00022771"/>
    </source>
</evidence>
<dbReference type="InterPro" id="IPR003349">
    <property type="entry name" value="JmjN"/>
</dbReference>
<feature type="domain" description="PHD-type" evidence="9">
    <location>
        <begin position="453"/>
        <end position="570"/>
    </location>
</feature>
<comment type="catalytic activity">
    <reaction evidence="6">
        <text>N(6),N(6),N(6)-trimethyl-L-lysyl(9)-[histone H3] + 2 2-oxoglutarate + 2 O2 = N(6)-methyl-L-lysyl(9)-[histone H3] + 2 formaldehyde + 2 succinate + 2 CO2</text>
        <dbReference type="Rhea" id="RHEA:60200"/>
        <dbReference type="Rhea" id="RHEA-COMP:15538"/>
        <dbReference type="Rhea" id="RHEA-COMP:15542"/>
        <dbReference type="ChEBI" id="CHEBI:15379"/>
        <dbReference type="ChEBI" id="CHEBI:16526"/>
        <dbReference type="ChEBI" id="CHEBI:16810"/>
        <dbReference type="ChEBI" id="CHEBI:16842"/>
        <dbReference type="ChEBI" id="CHEBI:30031"/>
        <dbReference type="ChEBI" id="CHEBI:61929"/>
        <dbReference type="ChEBI" id="CHEBI:61961"/>
        <dbReference type="EC" id="1.14.11.66"/>
    </reaction>
</comment>
<feature type="domain" description="JmjC" evidence="8">
    <location>
        <begin position="185"/>
        <end position="347"/>
    </location>
</feature>
<dbReference type="GO" id="GO:0010468">
    <property type="term" value="P:regulation of gene expression"/>
    <property type="evidence" value="ECO:0007669"/>
    <property type="project" value="TreeGrafter"/>
</dbReference>
<accession>A0A367YCF8</accession>
<dbReference type="GO" id="GO:0000785">
    <property type="term" value="C:chromatin"/>
    <property type="evidence" value="ECO:0007669"/>
    <property type="project" value="TreeGrafter"/>
</dbReference>
<dbReference type="CDD" id="cd15571">
    <property type="entry name" value="ePHD"/>
    <property type="match status" value="1"/>
</dbReference>
<dbReference type="Proteomes" id="UP000253472">
    <property type="component" value="Unassembled WGS sequence"/>
</dbReference>
<feature type="domain" description="JmjN" evidence="7">
    <location>
        <begin position="22"/>
        <end position="63"/>
    </location>
</feature>